<evidence type="ECO:0000313" key="5">
    <source>
        <dbReference type="Proteomes" id="UP000256269"/>
    </source>
</evidence>
<feature type="region of interest" description="Disordered" evidence="1">
    <location>
        <begin position="479"/>
        <end position="550"/>
    </location>
</feature>
<protein>
    <recommendedName>
        <fullName evidence="3">MobA/VirD2-like nuclease domain-containing protein</fullName>
    </recommendedName>
</protein>
<keyword evidence="2" id="KW-0812">Transmembrane</keyword>
<dbReference type="OrthoDB" id="4382201at2"/>
<reference evidence="4 5" key="1">
    <citation type="submission" date="2018-08" db="EMBL/GenBank/DDBJ databases">
        <title>Genomic Encyclopedia of Archaeal and Bacterial Type Strains, Phase II (KMG-II): from individual species to whole genera.</title>
        <authorList>
            <person name="Goeker M."/>
        </authorList>
    </citation>
    <scope>NUCLEOTIDE SEQUENCE [LARGE SCALE GENOMIC DNA]</scope>
    <source>
        <strain evidence="4 5">DSM 45791</strain>
    </source>
</reference>
<feature type="domain" description="MobA/VirD2-like nuclease" evidence="3">
    <location>
        <begin position="94"/>
        <end position="183"/>
    </location>
</feature>
<dbReference type="RefSeq" id="WP_147329055.1">
    <property type="nucleotide sequence ID" value="NZ_CP144378.1"/>
</dbReference>
<keyword evidence="2" id="KW-0472">Membrane</keyword>
<comment type="caution">
    <text evidence="4">The sequence shown here is derived from an EMBL/GenBank/DDBJ whole genome shotgun (WGS) entry which is preliminary data.</text>
</comment>
<proteinExistence type="predicted"/>
<keyword evidence="5" id="KW-1185">Reference proteome</keyword>
<accession>A0A3E0G5Q6</accession>
<evidence type="ECO:0000256" key="2">
    <source>
        <dbReference type="SAM" id="Phobius"/>
    </source>
</evidence>
<dbReference type="AlphaFoldDB" id="A0A3E0G5Q6"/>
<name>A0A3E0G5Q6_9PSEU</name>
<dbReference type="Proteomes" id="UP000256269">
    <property type="component" value="Unassembled WGS sequence"/>
</dbReference>
<evidence type="ECO:0000259" key="3">
    <source>
        <dbReference type="Pfam" id="PF03432"/>
    </source>
</evidence>
<dbReference type="InterPro" id="IPR005094">
    <property type="entry name" value="Endonuclease_MobA/VirD2"/>
</dbReference>
<gene>
    <name evidence="4" type="ORF">BCF44_13810</name>
</gene>
<dbReference type="EMBL" id="QUNO01000038">
    <property type="protein sequence ID" value="REH18023.1"/>
    <property type="molecule type" value="Genomic_DNA"/>
</dbReference>
<feature type="transmembrane region" description="Helical" evidence="2">
    <location>
        <begin position="432"/>
        <end position="451"/>
    </location>
</feature>
<organism evidence="4 5">
    <name type="scientific">Kutzneria buriramensis</name>
    <dbReference type="NCBI Taxonomy" id="1045776"/>
    <lineage>
        <taxon>Bacteria</taxon>
        <taxon>Bacillati</taxon>
        <taxon>Actinomycetota</taxon>
        <taxon>Actinomycetes</taxon>
        <taxon>Pseudonocardiales</taxon>
        <taxon>Pseudonocardiaceae</taxon>
        <taxon>Kutzneria</taxon>
    </lineage>
</organism>
<evidence type="ECO:0000256" key="1">
    <source>
        <dbReference type="SAM" id="MobiDB-lite"/>
    </source>
</evidence>
<dbReference type="Pfam" id="PF03432">
    <property type="entry name" value="Relaxase"/>
    <property type="match status" value="1"/>
</dbReference>
<feature type="compositionally biased region" description="Low complexity" evidence="1">
    <location>
        <begin position="483"/>
        <end position="495"/>
    </location>
</feature>
<evidence type="ECO:0000313" key="4">
    <source>
        <dbReference type="EMBL" id="REH18023.1"/>
    </source>
</evidence>
<keyword evidence="2" id="KW-1133">Transmembrane helix</keyword>
<feature type="compositionally biased region" description="Polar residues" evidence="1">
    <location>
        <begin position="534"/>
        <end position="550"/>
    </location>
</feature>
<sequence>MITKPLPRHHDLAALIFYLFKQGQEPGEAEQHEADHDHKECLHVDPHLVAAWDPSLLDGQLLDGTPARPDEAGQRALVDLMDSPRLLFGVNLKAGHVYHVPIAAHPDDGVLGDQRWAELAEQAVAAIGVQNCRWVAVWHGPNAAGADHIHLAVQLVGEDGKTARLSYDERKLRTWANQVEERLDLVRTARAGSGARGLTRAEHERAKATGVEPERRQLARLVRAAAAGASNEMDFLAALKAKDVDVRPRVEQGLVVGYSVARPPAGTGGKTPSTDSTPALRLAGGQLARDLTLPRLREHWPPPENRVAEAALLAHWERPGELPEPRRAVRWNTVQIELNKAKAAAAALDPDDQERWNTAVTETAELVCVLAVRLERDQPGPLHRAADALLDAARLGRPQDHRAAWKDSFHRQVVLPMLAKAARIAAYSADPAPVLALAVLAIVAVLVYDLATRQRHDQQPGQSGPALHRAAGELAEHRPAPANPAAAGPLAADPATVDDSAARDAAAKVHVSATGAPKTTRRSLIEPMGRRPGTHSSGDQPQAGSRTKAR</sequence>